<feature type="transmembrane region" description="Helical" evidence="8">
    <location>
        <begin position="280"/>
        <end position="307"/>
    </location>
</feature>
<accession>A0A1J5QKJ7</accession>
<dbReference type="AlphaFoldDB" id="A0A1J5QKJ7"/>
<dbReference type="GO" id="GO:0005886">
    <property type="term" value="C:plasma membrane"/>
    <property type="evidence" value="ECO:0007669"/>
    <property type="project" value="InterPro"/>
</dbReference>
<organism evidence="9">
    <name type="scientific">mine drainage metagenome</name>
    <dbReference type="NCBI Taxonomy" id="410659"/>
    <lineage>
        <taxon>unclassified sequences</taxon>
        <taxon>metagenomes</taxon>
        <taxon>ecological metagenomes</taxon>
    </lineage>
</organism>
<dbReference type="Pfam" id="PF03824">
    <property type="entry name" value="NicO"/>
    <property type="match status" value="1"/>
</dbReference>
<dbReference type="PANTHER" id="PTHR31611:SF0">
    <property type="entry name" value="HIGH-AFFINITY NICKEL TRANSPORT PROTEIN NIC1"/>
    <property type="match status" value="1"/>
</dbReference>
<keyword evidence="5 8" id="KW-0812">Transmembrane</keyword>
<feature type="transmembrane region" description="Helical" evidence="8">
    <location>
        <begin position="327"/>
        <end position="348"/>
    </location>
</feature>
<evidence type="ECO:0000256" key="1">
    <source>
        <dbReference type="ARBA" id="ARBA00004127"/>
    </source>
</evidence>
<comment type="subcellular location">
    <subcellularLocation>
        <location evidence="1">Endomembrane system</location>
        <topology evidence="1">Multi-pass membrane protein</topology>
    </subcellularLocation>
</comment>
<keyword evidence="7 8" id="KW-0472">Membrane</keyword>
<dbReference type="GO" id="GO:0012505">
    <property type="term" value="C:endomembrane system"/>
    <property type="evidence" value="ECO:0007669"/>
    <property type="project" value="UniProtKB-SubCell"/>
</dbReference>
<keyword evidence="4" id="KW-0533">Nickel</keyword>
<evidence type="ECO:0000256" key="6">
    <source>
        <dbReference type="ARBA" id="ARBA00022989"/>
    </source>
</evidence>
<protein>
    <submittedName>
        <fullName evidence="9">High-affinity nickel-transport protein NixA</fullName>
    </submittedName>
</protein>
<dbReference type="PANTHER" id="PTHR31611">
    <property type="entry name" value="HIGH-AFFINITY NICKEL TRANSPORT PROTEIN NIC1"/>
    <property type="match status" value="1"/>
</dbReference>
<proteinExistence type="inferred from homology"/>
<feature type="transmembrane region" description="Helical" evidence="8">
    <location>
        <begin position="21"/>
        <end position="42"/>
    </location>
</feature>
<feature type="transmembrane region" description="Helical" evidence="8">
    <location>
        <begin position="94"/>
        <end position="125"/>
    </location>
</feature>
<sequence length="358" mass="38035">MRSSDSGTLTERRAVGIARLAPLYGVVLVLHVLGFGLFFHYGGRLQLGSSAGTSAIYAGAGLTAYLLGVRHAFDADHVAAIDDTTRYLMQKGKLPLGVGLAFSLGHSTVVLALSLVVAFAAQAAVRFQSGFADLGGMIGVLVSATFLYVLAALNGAVLVGLVRTWRAARQGVHDEAELADLLARRGLLNRLFRGRYDRMIAHSWQVYAVGLLFGLGFDTATQIGAIGLAAGSAAGGELSPWAIVALPLMFAAGMTLWDTTDGVVMTRAYGWATGNPLRRIFYNITLTGLSVLLAGVIATVETVQLIADRAGWGDRAPWSVLGSLDMNRIGLVTVVVFVLTWVGSVLVWKRRFEEPARS</sequence>
<name>A0A1J5QKJ7_9ZZZZ</name>
<dbReference type="InterPro" id="IPR011541">
    <property type="entry name" value="Ni/Co_transpt_high_affinity"/>
</dbReference>
<keyword evidence="6 8" id="KW-1133">Transmembrane helix</keyword>
<feature type="transmembrane region" description="Helical" evidence="8">
    <location>
        <begin position="206"/>
        <end position="229"/>
    </location>
</feature>
<evidence type="ECO:0000256" key="5">
    <source>
        <dbReference type="ARBA" id="ARBA00022692"/>
    </source>
</evidence>
<comment type="similarity">
    <text evidence="2">Belongs to the NiCoT transporter (TC 2.A.52) family.</text>
</comment>
<feature type="transmembrane region" description="Helical" evidence="8">
    <location>
        <begin position="137"/>
        <end position="162"/>
    </location>
</feature>
<evidence type="ECO:0000256" key="8">
    <source>
        <dbReference type="SAM" id="Phobius"/>
    </source>
</evidence>
<evidence type="ECO:0000256" key="3">
    <source>
        <dbReference type="ARBA" id="ARBA00022448"/>
    </source>
</evidence>
<evidence type="ECO:0000313" key="9">
    <source>
        <dbReference type="EMBL" id="OIQ83984.1"/>
    </source>
</evidence>
<keyword evidence="3" id="KW-0813">Transport</keyword>
<dbReference type="GO" id="GO:0015099">
    <property type="term" value="F:nickel cation transmembrane transporter activity"/>
    <property type="evidence" value="ECO:0007669"/>
    <property type="project" value="InterPro"/>
</dbReference>
<evidence type="ECO:0000256" key="2">
    <source>
        <dbReference type="ARBA" id="ARBA00010892"/>
    </source>
</evidence>
<reference evidence="9" key="1">
    <citation type="submission" date="2016-10" db="EMBL/GenBank/DDBJ databases">
        <title>Sequence of Gallionella enrichment culture.</title>
        <authorList>
            <person name="Poehlein A."/>
            <person name="Muehling M."/>
            <person name="Daniel R."/>
        </authorList>
    </citation>
    <scope>NUCLEOTIDE SEQUENCE</scope>
</reference>
<feature type="transmembrane region" description="Helical" evidence="8">
    <location>
        <begin position="241"/>
        <end position="259"/>
    </location>
</feature>
<gene>
    <name evidence="9" type="primary">nixA_3</name>
    <name evidence="9" type="ORF">GALL_342130</name>
</gene>
<evidence type="ECO:0000256" key="7">
    <source>
        <dbReference type="ARBA" id="ARBA00023136"/>
    </source>
</evidence>
<feature type="transmembrane region" description="Helical" evidence="8">
    <location>
        <begin position="54"/>
        <end position="73"/>
    </location>
</feature>
<evidence type="ECO:0000256" key="4">
    <source>
        <dbReference type="ARBA" id="ARBA00022596"/>
    </source>
</evidence>
<comment type="caution">
    <text evidence="9">The sequence shown here is derived from an EMBL/GenBank/DDBJ whole genome shotgun (WGS) entry which is preliminary data.</text>
</comment>
<dbReference type="InterPro" id="IPR004688">
    <property type="entry name" value="Ni/Co_transpt"/>
</dbReference>
<dbReference type="EMBL" id="MLJW01000655">
    <property type="protein sequence ID" value="OIQ83984.1"/>
    <property type="molecule type" value="Genomic_DNA"/>
</dbReference>